<gene>
    <name evidence="2" type="ORF">MPRG_64870</name>
</gene>
<dbReference type="RefSeq" id="WP_162951689.1">
    <property type="nucleotide sequence ID" value="NZ_BLKX01000003.1"/>
</dbReference>
<protein>
    <submittedName>
        <fullName evidence="2">Uncharacterized protein</fullName>
    </submittedName>
</protein>
<comment type="caution">
    <text evidence="2">The sequence shown here is derived from an EMBL/GenBank/DDBJ whole genome shotgun (WGS) entry which is preliminary data.</text>
</comment>
<evidence type="ECO:0000313" key="3">
    <source>
        <dbReference type="Proteomes" id="UP000465240"/>
    </source>
</evidence>
<feature type="compositionally biased region" description="Acidic residues" evidence="1">
    <location>
        <begin position="145"/>
        <end position="162"/>
    </location>
</feature>
<feature type="compositionally biased region" description="Pro residues" evidence="1">
    <location>
        <begin position="25"/>
        <end position="37"/>
    </location>
</feature>
<dbReference type="EMBL" id="BLKX01000003">
    <property type="protein sequence ID" value="GFG83211.1"/>
    <property type="molecule type" value="Genomic_DNA"/>
</dbReference>
<keyword evidence="3" id="KW-1185">Reference proteome</keyword>
<name>A0ABQ1CFF4_9MYCO</name>
<feature type="region of interest" description="Disordered" evidence="1">
    <location>
        <begin position="284"/>
        <end position="306"/>
    </location>
</feature>
<evidence type="ECO:0000256" key="1">
    <source>
        <dbReference type="SAM" id="MobiDB-lite"/>
    </source>
</evidence>
<feature type="region of interest" description="Disordered" evidence="1">
    <location>
        <begin position="141"/>
        <end position="193"/>
    </location>
</feature>
<feature type="compositionally biased region" description="Gly residues" evidence="1">
    <location>
        <begin position="164"/>
        <end position="186"/>
    </location>
</feature>
<dbReference type="Proteomes" id="UP000465240">
    <property type="component" value="Unassembled WGS sequence"/>
</dbReference>
<reference evidence="2 3" key="1">
    <citation type="journal article" date="2019" name="Emerg. Microbes Infect.">
        <title>Comprehensive subspecies identification of 175 nontuberculous mycobacteria species based on 7547 genomic profiles.</title>
        <authorList>
            <person name="Matsumoto Y."/>
            <person name="Kinjo T."/>
            <person name="Motooka D."/>
            <person name="Nabeya D."/>
            <person name="Jung N."/>
            <person name="Uechi K."/>
            <person name="Horii T."/>
            <person name="Iida T."/>
            <person name="Fujita J."/>
            <person name="Nakamura S."/>
        </authorList>
    </citation>
    <scope>NUCLEOTIDE SEQUENCE [LARGE SCALE GENOMIC DNA]</scope>
    <source>
        <strain evidence="2 3">JCM 18565</strain>
    </source>
</reference>
<sequence length="306" mass="30129">MTTAGGGQITFATAPYLGGQFADAPAPPVAPDVPHPPMGSLDAAYNALVSAANSDDGENDGDVAEQQGDRADQYGDILGKFPANDEQSQQMLTQMSQAVPQALTGIMGGLTGMLGGLAAIPQSMAQAGTQAMQTMLTSATNAAGDDGEWDDDEDAGFDDAFGDGDFGSGGGGGDGEGGGGGAGGEGTTLPATYLAPPQLPAAATFPAAAAPPITPAPAATPAAQTGMGMPMMPMAPGMGGAAAGGDKNQVTKKVQPPTIANAKPVVGRFVADRLDAPVVNRVRLGPKSAATAQNSATAKDKEAKTT</sequence>
<accession>A0ABQ1CFF4</accession>
<organism evidence="2 3">
    <name type="scientific">Mycobacterium paragordonae</name>
    <dbReference type="NCBI Taxonomy" id="1389713"/>
    <lineage>
        <taxon>Bacteria</taxon>
        <taxon>Bacillati</taxon>
        <taxon>Actinomycetota</taxon>
        <taxon>Actinomycetes</taxon>
        <taxon>Mycobacteriales</taxon>
        <taxon>Mycobacteriaceae</taxon>
        <taxon>Mycobacterium</taxon>
    </lineage>
</organism>
<feature type="region of interest" description="Disordered" evidence="1">
    <location>
        <begin position="20"/>
        <end position="41"/>
    </location>
</feature>
<proteinExistence type="predicted"/>
<evidence type="ECO:0000313" key="2">
    <source>
        <dbReference type="EMBL" id="GFG83211.1"/>
    </source>
</evidence>
<feature type="region of interest" description="Disordered" evidence="1">
    <location>
        <begin position="238"/>
        <end position="259"/>
    </location>
</feature>